<dbReference type="Proteomes" id="UP000583556">
    <property type="component" value="Unassembled WGS sequence"/>
</dbReference>
<dbReference type="RefSeq" id="WP_169492158.1">
    <property type="nucleotide sequence ID" value="NZ_JABBGM010000002.1"/>
</dbReference>
<evidence type="ECO:0000259" key="1">
    <source>
        <dbReference type="Pfam" id="PF02627"/>
    </source>
</evidence>
<dbReference type="NCBIfam" id="TIGR00778">
    <property type="entry name" value="ahpD_dom"/>
    <property type="match status" value="1"/>
</dbReference>
<keyword evidence="3" id="KW-1185">Reference proteome</keyword>
<reference evidence="2 3" key="1">
    <citation type="submission" date="2020-04" db="EMBL/GenBank/DDBJ databases">
        <title>Novosphingobium sp. TW-4 isolated from soil.</title>
        <authorList>
            <person name="Dahal R.H."/>
            <person name="Chaudhary D.K."/>
        </authorList>
    </citation>
    <scope>NUCLEOTIDE SEQUENCE [LARGE SCALE GENOMIC DNA]</scope>
    <source>
        <strain evidence="2 3">TW-4</strain>
    </source>
</reference>
<gene>
    <name evidence="2" type="ORF">HHL27_04235</name>
</gene>
<feature type="domain" description="Carboxymuconolactone decarboxylase-like" evidence="1">
    <location>
        <begin position="48"/>
        <end position="118"/>
    </location>
</feature>
<dbReference type="InterPro" id="IPR004675">
    <property type="entry name" value="AhpD_core"/>
</dbReference>
<dbReference type="PANTHER" id="PTHR35446">
    <property type="entry name" value="SI:CH211-175M2.5"/>
    <property type="match status" value="1"/>
</dbReference>
<dbReference type="Pfam" id="PF02627">
    <property type="entry name" value="CMD"/>
    <property type="match status" value="1"/>
</dbReference>
<dbReference type="SUPFAM" id="SSF69118">
    <property type="entry name" value="AhpD-like"/>
    <property type="match status" value="1"/>
</dbReference>
<proteinExistence type="predicted"/>
<evidence type="ECO:0000313" key="3">
    <source>
        <dbReference type="Proteomes" id="UP000583556"/>
    </source>
</evidence>
<dbReference type="AlphaFoldDB" id="A0A7Y0BLW6"/>
<name>A0A7Y0BLW6_9SPHN</name>
<dbReference type="EMBL" id="JABBGM010000002">
    <property type="protein sequence ID" value="NML92876.1"/>
    <property type="molecule type" value="Genomic_DNA"/>
</dbReference>
<accession>A0A7Y0BLW6</accession>
<comment type="caution">
    <text evidence="2">The sequence shown here is derived from an EMBL/GenBank/DDBJ whole genome shotgun (WGS) entry which is preliminary data.</text>
</comment>
<organism evidence="2 3">
    <name type="scientific">Novosphingobium olei</name>
    <dbReference type="NCBI Taxonomy" id="2728851"/>
    <lineage>
        <taxon>Bacteria</taxon>
        <taxon>Pseudomonadati</taxon>
        <taxon>Pseudomonadota</taxon>
        <taxon>Alphaproteobacteria</taxon>
        <taxon>Sphingomonadales</taxon>
        <taxon>Sphingomonadaceae</taxon>
        <taxon>Novosphingobium</taxon>
    </lineage>
</organism>
<dbReference type="InterPro" id="IPR003779">
    <property type="entry name" value="CMD-like"/>
</dbReference>
<dbReference type="Gene3D" id="1.20.1290.10">
    <property type="entry name" value="AhpD-like"/>
    <property type="match status" value="1"/>
</dbReference>
<sequence length="175" mass="18401">MSRIVIPETAAAPAGSQATLEAINAKLGRVPNFFRVLSNSPAVITAHAALNQGLGKALDLKTRERIALAVAAVNGCEYCDAAHTFTGHTFARLSREEVELARQGMSDDPHAAAAAAFARKVAEARGKVTADDLAAIRDAGFSDAQIVEIVAVVAENFFTNLINNVAETEVDFPAI</sequence>
<dbReference type="GO" id="GO:0051920">
    <property type="term" value="F:peroxiredoxin activity"/>
    <property type="evidence" value="ECO:0007669"/>
    <property type="project" value="InterPro"/>
</dbReference>
<dbReference type="InterPro" id="IPR029032">
    <property type="entry name" value="AhpD-like"/>
</dbReference>
<protein>
    <submittedName>
        <fullName evidence="2">Carboxymuconolactone decarboxylase family protein</fullName>
    </submittedName>
</protein>
<evidence type="ECO:0000313" key="2">
    <source>
        <dbReference type="EMBL" id="NML92876.1"/>
    </source>
</evidence>
<dbReference type="PANTHER" id="PTHR35446:SF3">
    <property type="entry name" value="CMD DOMAIN-CONTAINING PROTEIN"/>
    <property type="match status" value="1"/>
</dbReference>